<dbReference type="Pfam" id="PF10324">
    <property type="entry name" value="7TM_GPCR_Srw"/>
    <property type="match status" value="1"/>
</dbReference>
<keyword evidence="1" id="KW-0472">Membrane</keyword>
<dbReference type="EnsemblMetazoa" id="OVOC6758.1">
    <property type="protein sequence ID" value="OVOC6758.1"/>
    <property type="gene ID" value="WBGene00243567"/>
</dbReference>
<evidence type="ECO:0000256" key="1">
    <source>
        <dbReference type="SAM" id="Phobius"/>
    </source>
</evidence>
<proteinExistence type="predicted"/>
<keyword evidence="1" id="KW-1133">Transmembrane helix</keyword>
<dbReference type="PANTHER" id="PTHR46273:SF2">
    <property type="entry name" value="G-PROTEIN COUPLED RECEPTORS FAMILY 1 PROFILE DOMAIN-CONTAINING PROTEIN"/>
    <property type="match status" value="1"/>
</dbReference>
<keyword evidence="1" id="KW-0812">Transmembrane</keyword>
<feature type="transmembrane region" description="Helical" evidence="1">
    <location>
        <begin position="85"/>
        <end position="106"/>
    </location>
</feature>
<dbReference type="AlphaFoldDB" id="A0A8R1TWL2"/>
<name>A0A8R1TWL2_ONCVO</name>
<dbReference type="EMBL" id="CMVM020000180">
    <property type="status" value="NOT_ANNOTATED_CDS"/>
    <property type="molecule type" value="Genomic_DNA"/>
</dbReference>
<reference evidence="3" key="1">
    <citation type="submission" date="2013-10" db="EMBL/GenBank/DDBJ databases">
        <title>Genome sequencing of Onchocerca volvulus.</title>
        <authorList>
            <person name="Cotton J."/>
            <person name="Tsai J."/>
            <person name="Stanley E."/>
            <person name="Tracey A."/>
            <person name="Holroyd N."/>
            <person name="Lustigman S."/>
            <person name="Berriman M."/>
        </authorList>
    </citation>
    <scope>NUCLEOTIDE SEQUENCE</scope>
</reference>
<evidence type="ECO:0000313" key="2">
    <source>
        <dbReference type="EnsemblMetazoa" id="OVOC6758.1"/>
    </source>
</evidence>
<dbReference type="PANTHER" id="PTHR46273">
    <property type="entry name" value="MYOSUPPRESSIN RECEPTOR 1, ISOFORM B-RELATED"/>
    <property type="match status" value="1"/>
</dbReference>
<feature type="transmembrane region" description="Helical" evidence="1">
    <location>
        <begin position="46"/>
        <end position="65"/>
    </location>
</feature>
<keyword evidence="3" id="KW-1185">Reference proteome</keyword>
<accession>A0A8R1TWL2</accession>
<dbReference type="InterPro" id="IPR053219">
    <property type="entry name" value="GPCR_Dmsr-1"/>
</dbReference>
<evidence type="ECO:0000313" key="3">
    <source>
        <dbReference type="Proteomes" id="UP000024404"/>
    </source>
</evidence>
<dbReference type="Gene3D" id="1.20.1070.10">
    <property type="entry name" value="Rhodopsin 7-helix transmembrane proteins"/>
    <property type="match status" value="1"/>
</dbReference>
<feature type="transmembrane region" description="Helical" evidence="1">
    <location>
        <begin position="118"/>
        <end position="138"/>
    </location>
</feature>
<dbReference type="Proteomes" id="UP000024404">
    <property type="component" value="Unassembled WGS sequence"/>
</dbReference>
<protein>
    <recommendedName>
        <fullName evidence="4">G-protein coupled receptors family 1 profile domain-containing protein</fullName>
    </recommendedName>
</protein>
<dbReference type="GO" id="GO:0005886">
    <property type="term" value="C:plasma membrane"/>
    <property type="evidence" value="ECO:0007669"/>
    <property type="project" value="TreeGrafter"/>
</dbReference>
<dbReference type="GO" id="GO:0008528">
    <property type="term" value="F:G protein-coupled peptide receptor activity"/>
    <property type="evidence" value="ECO:0007669"/>
    <property type="project" value="InterPro"/>
</dbReference>
<dbReference type="InterPro" id="IPR019427">
    <property type="entry name" value="7TM_GPCR_serpentine_rcpt_Srw"/>
</dbReference>
<reference evidence="2" key="2">
    <citation type="submission" date="2022-06" db="UniProtKB">
        <authorList>
            <consortium name="EnsemblMetazoa"/>
        </authorList>
    </citation>
    <scope>IDENTIFICATION</scope>
</reference>
<evidence type="ECO:0008006" key="4">
    <source>
        <dbReference type="Google" id="ProtNLM"/>
    </source>
</evidence>
<sequence>MQHETRLFPAVLEVFKRSVALLKICFPRRSRYISSKAAMRIHFPDCRIYSPVQGFICIVICTFSIVTNLVHTLVLTRPNLRCSGFYNITLLSYSSIWLRLAATFGTRSDLTPIACHNAVFLVAEMPQGIIAIMNAVYTTHVHEYIYFNFGDILDLLSLLNLSIIFILYCLMFSRYRKTFWTVMLPKYLSSLLHKQQIRIVRNKHASNGSVENSLAEKNHQHCFHQRCILRRSETYRRHLQ</sequence>
<feature type="transmembrane region" description="Helical" evidence="1">
    <location>
        <begin position="144"/>
        <end position="170"/>
    </location>
</feature>
<organism evidence="2 3">
    <name type="scientific">Onchocerca volvulus</name>
    <dbReference type="NCBI Taxonomy" id="6282"/>
    <lineage>
        <taxon>Eukaryota</taxon>
        <taxon>Metazoa</taxon>
        <taxon>Ecdysozoa</taxon>
        <taxon>Nematoda</taxon>
        <taxon>Chromadorea</taxon>
        <taxon>Rhabditida</taxon>
        <taxon>Spirurina</taxon>
        <taxon>Spiruromorpha</taxon>
        <taxon>Filarioidea</taxon>
        <taxon>Onchocercidae</taxon>
        <taxon>Onchocerca</taxon>
    </lineage>
</organism>